<accession>A0A0K8PB59</accession>
<reference evidence="9" key="1">
    <citation type="journal article" date="2015" name="Genome Announc.">
        <title>Draft Genome Sequence of Anaerolineae Strain TC1, a Novel Isolate from a Methanogenic Wastewater Treatment System.</title>
        <authorList>
            <person name="Matsuura N."/>
            <person name="Tourlousse D.M."/>
            <person name="Sun L."/>
            <person name="Toyonaga M."/>
            <person name="Kuroda K."/>
            <person name="Ohashi A."/>
            <person name="Cruz R."/>
            <person name="Yamaguchi T."/>
            <person name="Sekiguchi Y."/>
        </authorList>
    </citation>
    <scope>NUCLEOTIDE SEQUENCE [LARGE SCALE GENOMIC DNA]</scope>
    <source>
        <strain evidence="9">TC1</strain>
    </source>
</reference>
<dbReference type="EMBL" id="DF968179">
    <property type="protein sequence ID" value="GAP39385.1"/>
    <property type="molecule type" value="Genomic_DNA"/>
</dbReference>
<keyword evidence="3" id="KW-1003">Cell membrane</keyword>
<evidence type="ECO:0000256" key="5">
    <source>
        <dbReference type="ARBA" id="ARBA00022989"/>
    </source>
</evidence>
<dbReference type="Proteomes" id="UP000053370">
    <property type="component" value="Unassembled WGS sequence"/>
</dbReference>
<evidence type="ECO:0000256" key="3">
    <source>
        <dbReference type="ARBA" id="ARBA00022475"/>
    </source>
</evidence>
<dbReference type="InterPro" id="IPR049177">
    <property type="entry name" value="MgtC_SapB_SrpB_YhiD_N"/>
</dbReference>
<evidence type="ECO:0000256" key="2">
    <source>
        <dbReference type="ARBA" id="ARBA00009298"/>
    </source>
</evidence>
<comment type="subcellular location">
    <subcellularLocation>
        <location evidence="1">Cell membrane</location>
        <topology evidence="1">Multi-pass membrane protein</topology>
    </subcellularLocation>
</comment>
<feature type="domain" description="MgtC/SapB/SrpB/YhiD N-terminal" evidence="8">
    <location>
        <begin position="22"/>
        <end position="147"/>
    </location>
</feature>
<dbReference type="PANTHER" id="PTHR33778:SF1">
    <property type="entry name" value="MAGNESIUM TRANSPORTER YHID-RELATED"/>
    <property type="match status" value="1"/>
</dbReference>
<dbReference type="PRINTS" id="PR01837">
    <property type="entry name" value="MGTCSAPBPROT"/>
</dbReference>
<proteinExistence type="inferred from homology"/>
<dbReference type="GO" id="GO:0005886">
    <property type="term" value="C:plasma membrane"/>
    <property type="evidence" value="ECO:0007669"/>
    <property type="project" value="UniProtKB-SubCell"/>
</dbReference>
<evidence type="ECO:0000256" key="4">
    <source>
        <dbReference type="ARBA" id="ARBA00022692"/>
    </source>
</evidence>
<evidence type="ECO:0000259" key="8">
    <source>
        <dbReference type="Pfam" id="PF02308"/>
    </source>
</evidence>
<feature type="transmembrane region" description="Helical" evidence="7">
    <location>
        <begin position="111"/>
        <end position="141"/>
    </location>
</feature>
<dbReference type="AlphaFoldDB" id="A0A0K8PB59"/>
<dbReference type="STRING" id="1678840.ATC1_11315"/>
<dbReference type="InterPro" id="IPR003416">
    <property type="entry name" value="MgtC/SapB/SrpB/YhiD_fam"/>
</dbReference>
<dbReference type="RefSeq" id="WP_062277595.1">
    <property type="nucleotide sequence ID" value="NZ_DF968179.1"/>
</dbReference>
<keyword evidence="5 7" id="KW-1133">Transmembrane helix</keyword>
<keyword evidence="6 7" id="KW-0472">Membrane</keyword>
<gene>
    <name evidence="9" type="ORF">ATC1_11315</name>
</gene>
<dbReference type="OrthoDB" id="9811198at2"/>
<dbReference type="PATRIC" id="fig|1678840.3.peg.373"/>
<keyword evidence="4 7" id="KW-0812">Transmembrane</keyword>
<evidence type="ECO:0000313" key="9">
    <source>
        <dbReference type="EMBL" id="GAP39385.1"/>
    </source>
</evidence>
<sequence>MPDLTFDIVPLHEQFEFLLRVILAAIFGAAIGYERKRRVKEAGVRTHLIVCLGSSLIMIVSKYGFEDIVNLAGIKVDPTRIASQIVSGIGFLGAGMIFVRKQTVNGLTTAAGIWATAGIGMAIGSGLYFIGMVSAALLILLQTILHRNADFFHIPMTESIEMRVINRPDVLKDLREIFHNQNIEIVNIKVEKIGERTIGIDILAKFPHNYHPDEVMMMFNNLDYVISIEL</sequence>
<dbReference type="PANTHER" id="PTHR33778">
    <property type="entry name" value="PROTEIN MGTC"/>
    <property type="match status" value="1"/>
</dbReference>
<feature type="transmembrane region" description="Helical" evidence="7">
    <location>
        <begin position="17"/>
        <end position="34"/>
    </location>
</feature>
<feature type="transmembrane region" description="Helical" evidence="7">
    <location>
        <begin position="81"/>
        <end position="99"/>
    </location>
</feature>
<keyword evidence="10" id="KW-1185">Reference proteome</keyword>
<dbReference type="InterPro" id="IPR045865">
    <property type="entry name" value="ACT-like_dom_sf"/>
</dbReference>
<evidence type="ECO:0000256" key="1">
    <source>
        <dbReference type="ARBA" id="ARBA00004651"/>
    </source>
</evidence>
<protein>
    <submittedName>
        <fullName evidence="9">Uncharacterized membrane protein YhiD</fullName>
    </submittedName>
</protein>
<dbReference type="Pfam" id="PF02308">
    <property type="entry name" value="MgtC"/>
    <property type="match status" value="1"/>
</dbReference>
<feature type="transmembrane region" description="Helical" evidence="7">
    <location>
        <begin position="46"/>
        <end position="65"/>
    </location>
</feature>
<organism evidence="9">
    <name type="scientific">Flexilinea flocculi</name>
    <dbReference type="NCBI Taxonomy" id="1678840"/>
    <lineage>
        <taxon>Bacteria</taxon>
        <taxon>Bacillati</taxon>
        <taxon>Chloroflexota</taxon>
        <taxon>Anaerolineae</taxon>
        <taxon>Anaerolineales</taxon>
        <taxon>Anaerolineaceae</taxon>
        <taxon>Flexilinea</taxon>
    </lineage>
</organism>
<dbReference type="SUPFAM" id="SSF55021">
    <property type="entry name" value="ACT-like"/>
    <property type="match status" value="1"/>
</dbReference>
<evidence type="ECO:0000313" key="10">
    <source>
        <dbReference type="Proteomes" id="UP000053370"/>
    </source>
</evidence>
<evidence type="ECO:0000256" key="6">
    <source>
        <dbReference type="ARBA" id="ARBA00023136"/>
    </source>
</evidence>
<evidence type="ECO:0000256" key="7">
    <source>
        <dbReference type="SAM" id="Phobius"/>
    </source>
</evidence>
<comment type="similarity">
    <text evidence="2">Belongs to the MgtC/SapB family.</text>
</comment>
<name>A0A0K8PB59_9CHLR</name>